<gene>
    <name evidence="1" type="ORF">QIA45_05920</name>
</gene>
<reference evidence="1" key="1">
    <citation type="submission" date="2024-11" db="EMBL/GenBank/DDBJ databases">
        <title>Sequencing of Borrelia variable plasmids from multiple Borrelia sensu lato isolates.</title>
        <authorList>
            <person name="Mongodin E.F."/>
            <person name="Rudenko N."/>
            <person name="Fraser C.M."/>
            <person name="Schutzer S."/>
            <person name="Luft B."/>
            <person name="Morgan R."/>
            <person name="Casjens S."/>
            <person name="Qiu W."/>
        </authorList>
    </citation>
    <scope>NUCLEOTIDE SEQUENCE</scope>
    <source>
        <strain evidence="1">21038</strain>
    </source>
</reference>
<evidence type="ECO:0000313" key="2">
    <source>
        <dbReference type="Proteomes" id="UP001305787"/>
    </source>
</evidence>
<geneLocation type="plasmid" evidence="1 2">
    <name>cp32-10</name>
</geneLocation>
<dbReference type="Proteomes" id="UP001305787">
    <property type="component" value="Plasmid cp32-10"/>
</dbReference>
<accession>A0ACD5G6F2</accession>
<protein>
    <submittedName>
        <fullName evidence="1">DUF226 domain-containing protein</fullName>
    </submittedName>
</protein>
<proteinExistence type="predicted"/>
<name>A0ACD5G6F2_BORAD</name>
<dbReference type="EMBL" id="CP179268">
    <property type="protein sequence ID" value="XOU13371.1"/>
    <property type="molecule type" value="Genomic_DNA"/>
</dbReference>
<evidence type="ECO:0000313" key="1">
    <source>
        <dbReference type="EMBL" id="XOU13371.1"/>
    </source>
</evidence>
<keyword evidence="2" id="KW-1185">Reference proteome</keyword>
<keyword evidence="1" id="KW-0614">Plasmid</keyword>
<sequence length="184" mass="22418">MQNIAKPIQTEETKVKCKNKNLFVKIEKDNDKTMYHTKIMMDIYKFGIYDKKNEFRVSLRNLFNRSKVEEIHLYPIKEGDKFIGIFYGYRKPIKNIFVNYEINGIEKSYKFSKVYYLEFKFKKGSVFCYFRGMVRFLQKAKSSTPYNLAFMDIYTRLEKQVYEFYGKKYPEKGIFKKWIEKNQK</sequence>
<organism evidence="1 2">
    <name type="scientific">Borrelia andersonii</name>
    <name type="common">Borreliella andersonii</name>
    <dbReference type="NCBI Taxonomy" id="42109"/>
    <lineage>
        <taxon>Bacteria</taxon>
        <taxon>Pseudomonadati</taxon>
        <taxon>Spirochaetota</taxon>
        <taxon>Spirochaetia</taxon>
        <taxon>Spirochaetales</taxon>
        <taxon>Borreliaceae</taxon>
        <taxon>Borreliella</taxon>
    </lineage>
</organism>